<dbReference type="RefSeq" id="YP_011108650.1">
    <property type="nucleotide sequence ID" value="NC_091965.1"/>
</dbReference>
<dbReference type="Proteomes" id="UP001269161">
    <property type="component" value="Segment"/>
</dbReference>
<organism evidence="1 2">
    <name type="scientific">Caudoviricetes sp. 'Rudgehvirus jaberico'</name>
    <dbReference type="NCBI Taxonomy" id="3028515"/>
    <lineage>
        <taxon>Viruses</taxon>
        <taxon>Duplodnaviria</taxon>
        <taxon>Heunggongvirae</taxon>
        <taxon>Uroviricota</taxon>
        <taxon>Caudoviricetes</taxon>
        <taxon>Crassvirales</taxon>
        <taxon>Intestiviridae</taxon>
        <taxon>Crudevirinae</taxon>
    </lineage>
</organism>
<evidence type="ECO:0000313" key="1">
    <source>
        <dbReference type="EMBL" id="WEU69888.1"/>
    </source>
</evidence>
<proteinExistence type="predicted"/>
<protein>
    <submittedName>
        <fullName evidence="1">Uncharacterized protein</fullName>
    </submittedName>
</protein>
<accession>A0AAF0D577</accession>
<reference evidence="1" key="1">
    <citation type="submission" date="2023-01" db="EMBL/GenBank/DDBJ databases">
        <title>New crAssphage isolates infecting Bacteroides cellulosilyticus.</title>
        <authorList>
            <person name="Papudeshi B."/>
            <person name="Vega A.A."/>
            <person name="Souza C."/>
            <person name="Giles S.K."/>
            <person name="Mallawaarachchi V."/>
            <person name="Roach M.J."/>
            <person name="An M."/>
            <person name="Jacobson N."/>
            <person name="McNair K."/>
            <person name="Mora M.F."/>
            <person name="Pastrana K."/>
            <person name="Leigh C."/>
            <person name="Cram C."/>
            <person name="Plewa W.S."/>
            <person name="Grigson S.R."/>
            <person name="Bouras G.S."/>
            <person name="Decewicz P."/>
            <person name="Luque A."/>
            <person name="Droit L."/>
            <person name="Handley S."/>
            <person name="Segall A.M."/>
            <person name="Dinsdale E.A."/>
            <person name="Edwards R.A."/>
        </authorList>
    </citation>
    <scope>NUCLEOTIDE SEQUENCE</scope>
    <source>
        <strain evidence="1">Bc11</strain>
    </source>
</reference>
<evidence type="ECO:0000313" key="2">
    <source>
        <dbReference type="Proteomes" id="UP001269161"/>
    </source>
</evidence>
<name>A0AAF0D577_9CAUD</name>
<dbReference type="EMBL" id="OQ198719">
    <property type="protein sequence ID" value="WEU69888.1"/>
    <property type="molecule type" value="Genomic_DNA"/>
</dbReference>
<sequence length="152" mass="17349">MENDTIDYGNFEALDHIMINRFGIGDHINSRYVMFPLTEEQEKEIDKLKEAEAAVNISLGKNGTVVNLSDIQVYGEINVDGEEEKEIINKLLLKEYGKYHIIPSGFDYNTGLGKANGKIPLQAHTTNYIQAFKYYHFRIGKPKRIIIVKVGR</sequence>
<keyword evidence="2" id="KW-1185">Reference proteome</keyword>